<dbReference type="RefSeq" id="WP_380869521.1">
    <property type="nucleotide sequence ID" value="NZ_JBHUMA010000006.1"/>
</dbReference>
<dbReference type="EMBL" id="JBHUMA010000006">
    <property type="protein sequence ID" value="MFD2599395.1"/>
    <property type="molecule type" value="Genomic_DNA"/>
</dbReference>
<accession>A0ABW5NKD9</accession>
<keyword evidence="3" id="KW-0413">Isomerase</keyword>
<dbReference type="PANTHER" id="PTHR12110:SF41">
    <property type="entry name" value="INOSOSE DEHYDRATASE"/>
    <property type="match status" value="1"/>
</dbReference>
<evidence type="ECO:0000256" key="1">
    <source>
        <dbReference type="SAM" id="SignalP"/>
    </source>
</evidence>
<dbReference type="Gene3D" id="3.20.20.150">
    <property type="entry name" value="Divalent-metal-dependent TIM barrel enzymes"/>
    <property type="match status" value="1"/>
</dbReference>
<dbReference type="PANTHER" id="PTHR12110">
    <property type="entry name" value="HYDROXYPYRUVATE ISOMERASE"/>
    <property type="match status" value="1"/>
</dbReference>
<dbReference type="InterPro" id="IPR050312">
    <property type="entry name" value="IolE/XylAMocC-like"/>
</dbReference>
<proteinExistence type="predicted"/>
<gene>
    <name evidence="3" type="ORF">ACFSQ3_10565</name>
</gene>
<dbReference type="Pfam" id="PF01261">
    <property type="entry name" value="AP_endonuc_2"/>
    <property type="match status" value="1"/>
</dbReference>
<dbReference type="InterPro" id="IPR036237">
    <property type="entry name" value="Xyl_isomerase-like_sf"/>
</dbReference>
<comment type="caution">
    <text evidence="3">The sequence shown here is derived from an EMBL/GenBank/DDBJ whole genome shotgun (WGS) entry which is preliminary data.</text>
</comment>
<protein>
    <submittedName>
        <fullName evidence="3">Sugar phosphate isomerase/epimerase family protein</fullName>
    </submittedName>
</protein>
<dbReference type="Proteomes" id="UP001597393">
    <property type="component" value="Unassembled WGS sequence"/>
</dbReference>
<dbReference type="InterPro" id="IPR013022">
    <property type="entry name" value="Xyl_isomerase-like_TIM-brl"/>
</dbReference>
<reference evidence="4" key="1">
    <citation type="journal article" date="2019" name="Int. J. Syst. Evol. Microbiol.">
        <title>The Global Catalogue of Microorganisms (GCM) 10K type strain sequencing project: providing services to taxonomists for standard genome sequencing and annotation.</title>
        <authorList>
            <consortium name="The Broad Institute Genomics Platform"/>
            <consortium name="The Broad Institute Genome Sequencing Center for Infectious Disease"/>
            <person name="Wu L."/>
            <person name="Ma J."/>
        </authorList>
    </citation>
    <scope>NUCLEOTIDE SEQUENCE [LARGE SCALE GENOMIC DNA]</scope>
    <source>
        <strain evidence="4">KCTC 42248</strain>
    </source>
</reference>
<keyword evidence="1" id="KW-0732">Signal</keyword>
<keyword evidence="4" id="KW-1185">Reference proteome</keyword>
<feature type="signal peptide" evidence="1">
    <location>
        <begin position="1"/>
        <end position="22"/>
    </location>
</feature>
<organism evidence="3 4">
    <name type="scientific">Sphingobacterium corticis</name>
    <dbReference type="NCBI Taxonomy" id="1812823"/>
    <lineage>
        <taxon>Bacteria</taxon>
        <taxon>Pseudomonadati</taxon>
        <taxon>Bacteroidota</taxon>
        <taxon>Sphingobacteriia</taxon>
        <taxon>Sphingobacteriales</taxon>
        <taxon>Sphingobacteriaceae</taxon>
        <taxon>Sphingobacterium</taxon>
    </lineage>
</organism>
<dbReference type="GO" id="GO:0016853">
    <property type="term" value="F:isomerase activity"/>
    <property type="evidence" value="ECO:0007669"/>
    <property type="project" value="UniProtKB-KW"/>
</dbReference>
<name>A0ABW5NKD9_9SPHI</name>
<feature type="chain" id="PRO_5047305972" evidence="1">
    <location>
        <begin position="23"/>
        <end position="303"/>
    </location>
</feature>
<evidence type="ECO:0000313" key="4">
    <source>
        <dbReference type="Proteomes" id="UP001597393"/>
    </source>
</evidence>
<evidence type="ECO:0000313" key="3">
    <source>
        <dbReference type="EMBL" id="MFD2599395.1"/>
    </source>
</evidence>
<feature type="domain" description="Xylose isomerase-like TIM barrel" evidence="2">
    <location>
        <begin position="61"/>
        <end position="291"/>
    </location>
</feature>
<dbReference type="SUPFAM" id="SSF51658">
    <property type="entry name" value="Xylose isomerase-like"/>
    <property type="match status" value="1"/>
</dbReference>
<sequence length="303" mass="34113">MKLSVIASALLMCCLSTSNVMAQDAVNSEKKEIGLQLYSVRSMMGSHVDPKSYNENYQEVLQKLADMGYTSVETAGYRDGKFYNTAPEVFKQRVESAGMQALSSHVSKPLSAKELASKDFSESMAWWKETVKAHKAAGMKYIVDPWMDLPKSMDDLKTQCDYLNAIGKLCNENGIKYGYHNHAHEFQKVADQAVMYDFMIENTNPEYVFFEMDVYWAVIGHASPVDYFTRYPSRFATLHIKDHKEIGQSGMVGFDAIFRNAETAGVKHIFVELEEVSGDLEVGLKESIDYLLAAPFVKASYAK</sequence>
<evidence type="ECO:0000259" key="2">
    <source>
        <dbReference type="Pfam" id="PF01261"/>
    </source>
</evidence>